<accession>G3UH40</accession>
<evidence type="ECO:0000313" key="1">
    <source>
        <dbReference type="Ensembl" id="ENSLAFP00000027148.1"/>
    </source>
</evidence>
<dbReference type="InParanoid" id="G3UH40"/>
<reference evidence="1" key="3">
    <citation type="submission" date="2025-09" db="UniProtKB">
        <authorList>
            <consortium name="Ensembl"/>
        </authorList>
    </citation>
    <scope>IDENTIFICATION</scope>
    <source>
        <strain evidence="1">Isolate ISIS603380</strain>
    </source>
</reference>
<name>G3UH40_LOXAF</name>
<keyword evidence="2" id="KW-1185">Reference proteome</keyword>
<proteinExistence type="predicted"/>
<protein>
    <submittedName>
        <fullName evidence="1">Uncharacterized protein</fullName>
    </submittedName>
</protein>
<dbReference type="Proteomes" id="UP000007646">
    <property type="component" value="Unassembled WGS sequence"/>
</dbReference>
<evidence type="ECO:0000313" key="2">
    <source>
        <dbReference type="Proteomes" id="UP000007646"/>
    </source>
</evidence>
<dbReference type="AlphaFoldDB" id="G3UH40"/>
<dbReference type="Ensembl" id="ENSLAFT00000025951.1">
    <property type="protein sequence ID" value="ENSLAFP00000027148.1"/>
    <property type="gene ID" value="ENSLAFG00000028681.1"/>
</dbReference>
<dbReference type="HOGENOM" id="CLU_3111682_0_0_1"/>
<organism evidence="1 2">
    <name type="scientific">Loxodonta africana</name>
    <name type="common">African elephant</name>
    <dbReference type="NCBI Taxonomy" id="9785"/>
    <lineage>
        <taxon>Eukaryota</taxon>
        <taxon>Metazoa</taxon>
        <taxon>Chordata</taxon>
        <taxon>Craniata</taxon>
        <taxon>Vertebrata</taxon>
        <taxon>Euteleostomi</taxon>
        <taxon>Mammalia</taxon>
        <taxon>Eutheria</taxon>
        <taxon>Afrotheria</taxon>
        <taxon>Proboscidea</taxon>
        <taxon>Elephantidae</taxon>
        <taxon>Loxodonta</taxon>
    </lineage>
</organism>
<sequence length="51" mass="5762">AIAKSSQNRRKQNCNCQVFNLNNNLESISNEKHNFSVSMVIGNHTIQEITS</sequence>
<reference evidence="1" key="2">
    <citation type="submission" date="2025-08" db="UniProtKB">
        <authorList>
            <consortium name="Ensembl"/>
        </authorList>
    </citation>
    <scope>IDENTIFICATION</scope>
    <source>
        <strain evidence="1">Isolate ISIS603380</strain>
    </source>
</reference>
<reference evidence="1 2" key="1">
    <citation type="submission" date="2009-06" db="EMBL/GenBank/DDBJ databases">
        <title>The Genome Sequence of Loxodonta africana (African elephant).</title>
        <authorList>
            <person name="Di Palma F."/>
            <person name="Heiman D."/>
            <person name="Young S."/>
            <person name="Johnson J."/>
            <person name="Lander E.S."/>
            <person name="Lindblad-Toh K."/>
        </authorList>
    </citation>
    <scope>NUCLEOTIDE SEQUENCE [LARGE SCALE GENOMIC DNA]</scope>
    <source>
        <strain evidence="1 2">Isolate ISIS603380</strain>
    </source>
</reference>